<organism evidence="2 3">
    <name type="scientific">Blepharisma stoltei</name>
    <dbReference type="NCBI Taxonomy" id="1481888"/>
    <lineage>
        <taxon>Eukaryota</taxon>
        <taxon>Sar</taxon>
        <taxon>Alveolata</taxon>
        <taxon>Ciliophora</taxon>
        <taxon>Postciliodesmatophora</taxon>
        <taxon>Heterotrichea</taxon>
        <taxon>Heterotrichida</taxon>
        <taxon>Blepharismidae</taxon>
        <taxon>Blepharisma</taxon>
    </lineage>
</organism>
<dbReference type="AlphaFoldDB" id="A0AAU9KDG2"/>
<keyword evidence="1" id="KW-0472">Membrane</keyword>
<keyword evidence="1" id="KW-1133">Transmembrane helix</keyword>
<comment type="caution">
    <text evidence="2">The sequence shown here is derived from an EMBL/GenBank/DDBJ whole genome shotgun (WGS) entry which is preliminary data.</text>
</comment>
<dbReference type="EMBL" id="CAJZBQ010000063">
    <property type="protein sequence ID" value="CAG9336073.1"/>
    <property type="molecule type" value="Genomic_DNA"/>
</dbReference>
<gene>
    <name evidence="2" type="ORF">BSTOLATCC_MIC65423</name>
</gene>
<dbReference type="Proteomes" id="UP001162131">
    <property type="component" value="Unassembled WGS sequence"/>
</dbReference>
<feature type="transmembrane region" description="Helical" evidence="1">
    <location>
        <begin position="85"/>
        <end position="107"/>
    </location>
</feature>
<reference evidence="2" key="1">
    <citation type="submission" date="2021-09" db="EMBL/GenBank/DDBJ databases">
        <authorList>
            <consortium name="AG Swart"/>
            <person name="Singh M."/>
            <person name="Singh A."/>
            <person name="Seah K."/>
            <person name="Emmerich C."/>
        </authorList>
    </citation>
    <scope>NUCLEOTIDE SEQUENCE</scope>
    <source>
        <strain evidence="2">ATCC30299</strain>
    </source>
</reference>
<proteinExistence type="predicted"/>
<keyword evidence="1" id="KW-0812">Transmembrane</keyword>
<name>A0AAU9KDG2_9CILI</name>
<evidence type="ECO:0000313" key="2">
    <source>
        <dbReference type="EMBL" id="CAG9336073.1"/>
    </source>
</evidence>
<keyword evidence="3" id="KW-1185">Reference proteome</keyword>
<evidence type="ECO:0000256" key="1">
    <source>
        <dbReference type="SAM" id="Phobius"/>
    </source>
</evidence>
<protein>
    <submittedName>
        <fullName evidence="2">Uncharacterized protein</fullName>
    </submittedName>
</protein>
<evidence type="ECO:0000313" key="3">
    <source>
        <dbReference type="Proteomes" id="UP001162131"/>
    </source>
</evidence>
<accession>A0AAU9KDG2</accession>
<sequence length="108" mass="13238">MKFFDQNLINHIELERLISIVLNYGFEVMKIMRSCMKKMRNIRILFLYQAEFLSEKLIYDQIQINLNQKYWDFIRNYWESLLKGIVILVLNLKSNHIILYIMLVTFLK</sequence>